<feature type="transmembrane region" description="Helical" evidence="1">
    <location>
        <begin position="137"/>
        <end position="155"/>
    </location>
</feature>
<protein>
    <submittedName>
        <fullName evidence="2">Uncharacterized membrane protein</fullName>
    </submittedName>
</protein>
<feature type="transmembrane region" description="Helical" evidence="1">
    <location>
        <begin position="20"/>
        <end position="45"/>
    </location>
</feature>
<dbReference type="Pfam" id="PF16933">
    <property type="entry name" value="PelG"/>
    <property type="match status" value="1"/>
</dbReference>
<gene>
    <name evidence="2" type="ORF">SAMN06265340_101281</name>
</gene>
<feature type="transmembrane region" description="Helical" evidence="1">
    <location>
        <begin position="277"/>
        <end position="297"/>
    </location>
</feature>
<keyword evidence="1" id="KW-0812">Transmembrane</keyword>
<feature type="transmembrane region" description="Helical" evidence="1">
    <location>
        <begin position="373"/>
        <end position="394"/>
    </location>
</feature>
<feature type="transmembrane region" description="Helical" evidence="1">
    <location>
        <begin position="426"/>
        <end position="445"/>
    </location>
</feature>
<evidence type="ECO:0000256" key="1">
    <source>
        <dbReference type="SAM" id="Phobius"/>
    </source>
</evidence>
<proteinExistence type="predicted"/>
<reference evidence="3" key="1">
    <citation type="submission" date="2017-06" db="EMBL/GenBank/DDBJ databases">
        <authorList>
            <person name="Varghese N."/>
            <person name="Submissions S."/>
        </authorList>
    </citation>
    <scope>NUCLEOTIDE SEQUENCE [LARGE SCALE GENOMIC DNA]</scope>
    <source>
        <strain evidence="3">DSM 15668</strain>
    </source>
</reference>
<dbReference type="InterPro" id="IPR031617">
    <property type="entry name" value="PelG"/>
</dbReference>
<feature type="transmembrane region" description="Helical" evidence="1">
    <location>
        <begin position="193"/>
        <end position="214"/>
    </location>
</feature>
<keyword evidence="1" id="KW-1133">Transmembrane helix</keyword>
<feature type="transmembrane region" description="Helical" evidence="1">
    <location>
        <begin position="401"/>
        <end position="420"/>
    </location>
</feature>
<evidence type="ECO:0000313" key="2">
    <source>
        <dbReference type="EMBL" id="SNR62595.1"/>
    </source>
</evidence>
<name>A0A238XUA9_9BACT</name>
<feature type="transmembrane region" description="Helical" evidence="1">
    <location>
        <begin position="100"/>
        <end position="125"/>
    </location>
</feature>
<keyword evidence="1" id="KW-0472">Membrane</keyword>
<sequence>MAGISFELKKTLKGKKLTNLLLAFTYSTSLSAGPWIISILSIIFAGFAAEQAGVPHEIVRKYQIVVTYITAFSLIISGPFQLLFTRYIADRLFEKKENKLLPNFTGVLFVNLLLSFIFGICFTWFTSLKNIFYEMPWFVILFILSLILMTGLWMINTLLTSFKNYKYILFAFIAGFGSMIITAPYTGKYELTGLMFSFFIGLLIVFSLLTGYIFYQYSSDKIVEFEFLNRKKVFISLSFTGLFYNIGIWADKFIFWLSPLTGEKVIDPFKASIVYDIPIFLAYLAISPGMGIFFLKLESEFAEYYERYYSAVRGGETLDRIYELGVELVNAVRALVQEVLRIQAIAVIIIYLMEFIIFKFLHYSPLYLPLFNILLLGTYLQLVVMTIIAIHFYFDLKSYALYTTFSFALLNIIFTILSIYAGPFYYGYGFLGSLLISFLVGIFLLRRFLGEIHYRTFMLI</sequence>
<organism evidence="2 3">
    <name type="scientific">Desulfurobacterium atlanticum</name>
    <dbReference type="NCBI Taxonomy" id="240169"/>
    <lineage>
        <taxon>Bacteria</taxon>
        <taxon>Pseudomonadati</taxon>
        <taxon>Aquificota</taxon>
        <taxon>Aquificia</taxon>
        <taxon>Desulfurobacteriales</taxon>
        <taxon>Desulfurobacteriaceae</taxon>
        <taxon>Desulfurobacterium</taxon>
    </lineage>
</organism>
<feature type="transmembrane region" description="Helical" evidence="1">
    <location>
        <begin position="234"/>
        <end position="257"/>
    </location>
</feature>
<dbReference type="Proteomes" id="UP000198405">
    <property type="component" value="Unassembled WGS sequence"/>
</dbReference>
<feature type="transmembrane region" description="Helical" evidence="1">
    <location>
        <begin position="342"/>
        <end position="361"/>
    </location>
</feature>
<feature type="transmembrane region" description="Helical" evidence="1">
    <location>
        <begin position="65"/>
        <end position="88"/>
    </location>
</feature>
<dbReference type="AlphaFoldDB" id="A0A238XUA9"/>
<feature type="transmembrane region" description="Helical" evidence="1">
    <location>
        <begin position="167"/>
        <end position="187"/>
    </location>
</feature>
<dbReference type="RefSeq" id="WP_089322307.1">
    <property type="nucleotide sequence ID" value="NZ_FZOB01000001.1"/>
</dbReference>
<accession>A0A238XUA9</accession>
<dbReference type="OrthoDB" id="37830at2"/>
<keyword evidence="3" id="KW-1185">Reference proteome</keyword>
<dbReference type="EMBL" id="FZOB01000001">
    <property type="protein sequence ID" value="SNR62595.1"/>
    <property type="molecule type" value="Genomic_DNA"/>
</dbReference>
<evidence type="ECO:0000313" key="3">
    <source>
        <dbReference type="Proteomes" id="UP000198405"/>
    </source>
</evidence>